<proteinExistence type="predicted"/>
<keyword evidence="3" id="KW-1185">Reference proteome</keyword>
<dbReference type="Proteomes" id="UP000228380">
    <property type="component" value="Chromosome 2"/>
</dbReference>
<protein>
    <submittedName>
        <fullName evidence="4">Uncharacterized protein LOC120106648</fullName>
    </submittedName>
</protein>
<gene>
    <name evidence="4" type="primary">LOC120106648</name>
</gene>
<keyword evidence="2" id="KW-0732">Signal</keyword>
<evidence type="ECO:0000256" key="2">
    <source>
        <dbReference type="SAM" id="SignalP"/>
    </source>
</evidence>
<dbReference type="PROSITE" id="PS51257">
    <property type="entry name" value="PROKAR_LIPOPROTEIN"/>
    <property type="match status" value="1"/>
</dbReference>
<accession>A0A8B8ZW35</accession>
<evidence type="ECO:0000313" key="4">
    <source>
        <dbReference type="RefSeq" id="XP_038975589.1"/>
    </source>
</evidence>
<feature type="signal peptide" evidence="2">
    <location>
        <begin position="1"/>
        <end position="21"/>
    </location>
</feature>
<name>A0A8B8ZW35_PHODC</name>
<evidence type="ECO:0000313" key="3">
    <source>
        <dbReference type="Proteomes" id="UP000228380"/>
    </source>
</evidence>
<dbReference type="KEGG" id="pda:120106648"/>
<dbReference type="RefSeq" id="XP_038975589.1">
    <property type="nucleotide sequence ID" value="XM_039119661.1"/>
</dbReference>
<organism evidence="3 4">
    <name type="scientific">Phoenix dactylifera</name>
    <name type="common">Date palm</name>
    <dbReference type="NCBI Taxonomy" id="42345"/>
    <lineage>
        <taxon>Eukaryota</taxon>
        <taxon>Viridiplantae</taxon>
        <taxon>Streptophyta</taxon>
        <taxon>Embryophyta</taxon>
        <taxon>Tracheophyta</taxon>
        <taxon>Spermatophyta</taxon>
        <taxon>Magnoliopsida</taxon>
        <taxon>Liliopsida</taxon>
        <taxon>Arecaceae</taxon>
        <taxon>Coryphoideae</taxon>
        <taxon>Phoeniceae</taxon>
        <taxon>Phoenix</taxon>
    </lineage>
</organism>
<evidence type="ECO:0000256" key="1">
    <source>
        <dbReference type="SAM" id="MobiDB-lite"/>
    </source>
</evidence>
<reference evidence="3" key="1">
    <citation type="journal article" date="2019" name="Nat. Commun.">
        <title>Genome-wide association mapping of date palm fruit traits.</title>
        <authorList>
            <person name="Hazzouri K.M."/>
            <person name="Gros-Balthazard M."/>
            <person name="Flowers J.M."/>
            <person name="Copetti D."/>
            <person name="Lemansour A."/>
            <person name="Lebrun M."/>
            <person name="Masmoudi K."/>
            <person name="Ferrand S."/>
            <person name="Dhar M.I."/>
            <person name="Fresquez Z.A."/>
            <person name="Rosas U."/>
            <person name="Zhang J."/>
            <person name="Talag J."/>
            <person name="Lee S."/>
            <person name="Kudrna D."/>
            <person name="Powell R.F."/>
            <person name="Leitch I.J."/>
            <person name="Krueger R.R."/>
            <person name="Wing R.A."/>
            <person name="Amiri K.M.A."/>
            <person name="Purugganan M.D."/>
        </authorList>
    </citation>
    <scope>NUCLEOTIDE SEQUENCE [LARGE SCALE GENOMIC DNA]</scope>
    <source>
        <strain evidence="3">cv. Khalas</strain>
    </source>
</reference>
<dbReference type="AlphaFoldDB" id="A0A8B8ZW35"/>
<dbReference type="GeneID" id="120106648"/>
<feature type="compositionally biased region" description="Polar residues" evidence="1">
    <location>
        <begin position="63"/>
        <end position="72"/>
    </location>
</feature>
<feature type="region of interest" description="Disordered" evidence="1">
    <location>
        <begin position="49"/>
        <end position="72"/>
    </location>
</feature>
<reference evidence="4" key="2">
    <citation type="submission" date="2025-08" db="UniProtKB">
        <authorList>
            <consortium name="RefSeq"/>
        </authorList>
    </citation>
    <scope>IDENTIFICATION</scope>
    <source>
        <tissue evidence="4">Young leaves</tissue>
    </source>
</reference>
<feature type="chain" id="PRO_5034564255" evidence="2">
    <location>
        <begin position="22"/>
        <end position="115"/>
    </location>
</feature>
<sequence length="115" mass="12529">MMGDLLKVLLLLLLFFACSYSSSLPIGEAALEGLLFRRQPACSHCWVGGLSGKKEKKKRRNDLTVSSDQESPLSLRTLGPRLIAGLLLFLDEVWLIDCPPPTVSSVSTLTANKPS</sequence>